<dbReference type="Pfam" id="PF13966">
    <property type="entry name" value="zf-RVT"/>
    <property type="match status" value="1"/>
</dbReference>
<feature type="domain" description="Reverse transcriptase zinc-binding" evidence="1">
    <location>
        <begin position="80"/>
        <end position="126"/>
    </location>
</feature>
<reference evidence="2 3" key="1">
    <citation type="journal article" date="2021" name="Nat. Commun.">
        <title>Incipient diploidization of the medicinal plant Perilla within 10,000 years.</title>
        <authorList>
            <person name="Zhang Y."/>
            <person name="Shen Q."/>
            <person name="Leng L."/>
            <person name="Zhang D."/>
            <person name="Chen S."/>
            <person name="Shi Y."/>
            <person name="Ning Z."/>
            <person name="Chen S."/>
        </authorList>
    </citation>
    <scope>NUCLEOTIDE SEQUENCE [LARGE SCALE GENOMIC DNA]</scope>
    <source>
        <strain evidence="3">cv. PC099</strain>
    </source>
</reference>
<dbReference type="EMBL" id="SDAM02000069">
    <property type="protein sequence ID" value="KAH6832439.1"/>
    <property type="molecule type" value="Genomic_DNA"/>
</dbReference>
<name>A0AAD4JEN3_PERFH</name>
<organism evidence="2 3">
    <name type="scientific">Perilla frutescens var. hirtella</name>
    <name type="common">Perilla citriodora</name>
    <name type="synonym">Perilla setoyensis</name>
    <dbReference type="NCBI Taxonomy" id="608512"/>
    <lineage>
        <taxon>Eukaryota</taxon>
        <taxon>Viridiplantae</taxon>
        <taxon>Streptophyta</taxon>
        <taxon>Embryophyta</taxon>
        <taxon>Tracheophyta</taxon>
        <taxon>Spermatophyta</taxon>
        <taxon>Magnoliopsida</taxon>
        <taxon>eudicotyledons</taxon>
        <taxon>Gunneridae</taxon>
        <taxon>Pentapetalae</taxon>
        <taxon>asterids</taxon>
        <taxon>lamiids</taxon>
        <taxon>Lamiales</taxon>
        <taxon>Lamiaceae</taxon>
        <taxon>Nepetoideae</taxon>
        <taxon>Elsholtzieae</taxon>
        <taxon>Perilla</taxon>
    </lineage>
</organism>
<gene>
    <name evidence="2" type="ORF">C2S53_006894</name>
</gene>
<keyword evidence="3" id="KW-1185">Reference proteome</keyword>
<evidence type="ECO:0000259" key="1">
    <source>
        <dbReference type="Pfam" id="PF13966"/>
    </source>
</evidence>
<evidence type="ECO:0000313" key="3">
    <source>
        <dbReference type="Proteomes" id="UP001190926"/>
    </source>
</evidence>
<dbReference type="AlphaFoldDB" id="A0AAD4JEN3"/>
<proteinExistence type="predicted"/>
<comment type="caution">
    <text evidence="2">The sequence shown here is derived from an EMBL/GenBank/DDBJ whole genome shotgun (WGS) entry which is preliminary data.</text>
</comment>
<dbReference type="Proteomes" id="UP001190926">
    <property type="component" value="Unassembled WGS sequence"/>
</dbReference>
<accession>A0AAD4JEN3</accession>
<protein>
    <recommendedName>
        <fullName evidence="1">Reverse transcriptase zinc-binding domain-containing protein</fullName>
    </recommendedName>
</protein>
<sequence>MAKTLWHIHEKKDSLWIKWAHIEYLKGRDIWQWKPHNRDSPLIKNLELIRNEIVQKNDDYLPAAQGVLNRWFKLGKRTFAVYHWLRQKEDKKIWQSFIWKAYVPQKYSFCMWLALLERLAKRDCLTYLRLDQLQDRYGKRSKIG</sequence>
<evidence type="ECO:0000313" key="2">
    <source>
        <dbReference type="EMBL" id="KAH6832439.1"/>
    </source>
</evidence>
<dbReference type="InterPro" id="IPR026960">
    <property type="entry name" value="RVT-Znf"/>
</dbReference>